<gene>
    <name evidence="2" type="ORF">AWZ03_005312</name>
</gene>
<dbReference type="OMA" id="MTWVKLT"/>
<proteinExistence type="predicted"/>
<organism evidence="2 3">
    <name type="scientific">Drosophila navojoa</name>
    <name type="common">Fruit fly</name>
    <dbReference type="NCBI Taxonomy" id="7232"/>
    <lineage>
        <taxon>Eukaryota</taxon>
        <taxon>Metazoa</taxon>
        <taxon>Ecdysozoa</taxon>
        <taxon>Arthropoda</taxon>
        <taxon>Hexapoda</taxon>
        <taxon>Insecta</taxon>
        <taxon>Pterygota</taxon>
        <taxon>Neoptera</taxon>
        <taxon>Endopterygota</taxon>
        <taxon>Diptera</taxon>
        <taxon>Brachycera</taxon>
        <taxon>Muscomorpha</taxon>
        <taxon>Ephydroidea</taxon>
        <taxon>Drosophilidae</taxon>
        <taxon>Drosophila</taxon>
    </lineage>
</organism>
<dbReference type="EMBL" id="LSRL02000034">
    <property type="protein sequence ID" value="TDG48357.1"/>
    <property type="molecule type" value="Genomic_DNA"/>
</dbReference>
<evidence type="ECO:0000313" key="2">
    <source>
        <dbReference type="EMBL" id="TDG48357.1"/>
    </source>
</evidence>
<feature type="compositionally biased region" description="Polar residues" evidence="1">
    <location>
        <begin position="192"/>
        <end position="207"/>
    </location>
</feature>
<name>A0A484BHW8_DRONA</name>
<comment type="caution">
    <text evidence="2">The sequence shown here is derived from an EMBL/GenBank/DDBJ whole genome shotgun (WGS) entry which is preliminary data.</text>
</comment>
<evidence type="ECO:0000256" key="1">
    <source>
        <dbReference type="SAM" id="MobiDB-lite"/>
    </source>
</evidence>
<dbReference type="AlphaFoldDB" id="A0A484BHW8"/>
<keyword evidence="3" id="KW-1185">Reference proteome</keyword>
<feature type="region of interest" description="Disordered" evidence="1">
    <location>
        <begin position="182"/>
        <end position="207"/>
    </location>
</feature>
<protein>
    <submittedName>
        <fullName evidence="2">Uncharacterized protein</fullName>
    </submittedName>
</protein>
<dbReference type="Proteomes" id="UP000295192">
    <property type="component" value="Unassembled WGS sequence"/>
</dbReference>
<evidence type="ECO:0000313" key="3">
    <source>
        <dbReference type="Proteomes" id="UP000295192"/>
    </source>
</evidence>
<sequence>MQRNRNIIKYISLCRCPPQAFGELTGTNAIIYTQANLANSCRKLYTELMSSGRRIAEIRKAIIARQQKDDMTWVKLTCNLKNGKKKPPRTASDYLSMPLKRCLDLSPCHIGSVKHNICPECIGNDTADITQKTDDPLYSPIIQSEPNINNFTYRGRIVCHECVKFNNVDDMDELLCSGASSGKRSRKLSKRNVQASVTSDPNILKSS</sequence>
<accession>A0A484BHW8</accession>
<reference evidence="2 3" key="1">
    <citation type="journal article" date="2019" name="J. Hered.">
        <title>An Improved Genome Assembly for Drosophila navojoa, the Basal Species in the mojavensis Cluster.</title>
        <authorList>
            <person name="Vanderlinde T."/>
            <person name="Dupim E.G."/>
            <person name="Nazario-Yepiz N.O."/>
            <person name="Carvalho A.B."/>
        </authorList>
    </citation>
    <scope>NUCLEOTIDE SEQUENCE [LARGE SCALE GENOMIC DNA]</scope>
    <source>
        <strain evidence="2">Navoj_Jal97</strain>
        <tissue evidence="2">Whole organism</tissue>
    </source>
</reference>